<evidence type="ECO:0000313" key="2">
    <source>
        <dbReference type="Proteomes" id="UP000075418"/>
    </source>
</evidence>
<proteinExistence type="predicted"/>
<comment type="caution">
    <text evidence="1">The sequence shown here is derived from an EMBL/GenBank/DDBJ whole genome shotgun (WGS) entry which is preliminary data.</text>
</comment>
<name>A0A151A4E8_9STAP</name>
<dbReference type="RefSeq" id="WP_061854473.1">
    <property type="nucleotide sequence ID" value="NZ_LUGM01000002.1"/>
</dbReference>
<organism evidence="1 2">
    <name type="scientific">Staphylococcus kloosii</name>
    <dbReference type="NCBI Taxonomy" id="29384"/>
    <lineage>
        <taxon>Bacteria</taxon>
        <taxon>Bacillati</taxon>
        <taxon>Bacillota</taxon>
        <taxon>Bacilli</taxon>
        <taxon>Bacillales</taxon>
        <taxon>Staphylococcaceae</taxon>
        <taxon>Staphylococcus</taxon>
    </lineage>
</organism>
<dbReference type="EMBL" id="LUGM01000002">
    <property type="protein sequence ID" value="KYH14289.1"/>
    <property type="molecule type" value="Genomic_DNA"/>
</dbReference>
<protein>
    <submittedName>
        <fullName evidence="1">Uncharacterized protein</fullName>
    </submittedName>
</protein>
<dbReference type="AlphaFoldDB" id="A0A151A4E8"/>
<reference evidence="1 2" key="1">
    <citation type="submission" date="2016-02" db="EMBL/GenBank/DDBJ databases">
        <title>Draft genome sequence of hydrocarbon degrading Staphylococcus saprophyticus Strain CNV2, isolated from crude-oil contaminated soil from Noonmati Oil Refinery, Guwahati, Assam, India.</title>
        <authorList>
            <person name="Mukherjee A."/>
            <person name="Chettri B."/>
            <person name="Langpoklakpam J."/>
            <person name="Singh A.K."/>
            <person name="Chattopadhyay D.J."/>
        </authorList>
    </citation>
    <scope>NUCLEOTIDE SEQUENCE [LARGE SCALE GENOMIC DNA]</scope>
    <source>
        <strain evidence="1 2">CNV2</strain>
    </source>
</reference>
<dbReference type="Proteomes" id="UP000075418">
    <property type="component" value="Unassembled WGS sequence"/>
</dbReference>
<evidence type="ECO:0000313" key="1">
    <source>
        <dbReference type="EMBL" id="KYH14289.1"/>
    </source>
</evidence>
<accession>A0A151A4E8</accession>
<gene>
    <name evidence="1" type="ORF">A0131_05805</name>
</gene>
<sequence length="307" mass="36175">MSDIIPFPRSREKLIRDIKVEFNSNRLENVYELFEEFEQYFELDETLSLLKCATLHELGYYLELREETIILLKQGFNNYDELVLYYVKSLNNLKQYIEVVEVINQIIDEVQNHQTRMELFPIKEFALSQLEQYNKIAGEQLQQFDALSLREQINTILTLIDNNQYNYKETVAHLINSLTLQPNVVSIMLEYLRFAQYETRIQLTKFGYKLDVVPNNLEGLEHTELKQHIIPSVIQLMEEDATQLINEAAHVMNNHAILLYPLDINDIASSEQWIETYENYFKSMLGIDKGEAHSEIKNLILKLDNLT</sequence>